<keyword evidence="16" id="KW-0234">DNA repair</keyword>
<dbReference type="AlphaFoldDB" id="A0AAW5AY94"/>
<dbReference type="NCBIfam" id="TIGR02779">
    <property type="entry name" value="NHEJ_ligase_lig"/>
    <property type="match status" value="1"/>
</dbReference>
<dbReference type="PANTHER" id="PTHR42705">
    <property type="entry name" value="BIFUNCTIONAL NON-HOMOLOGOUS END JOINING PROTEIN LIGD"/>
    <property type="match status" value="1"/>
</dbReference>
<keyword evidence="18" id="KW-0511">Multifunctional enzyme</keyword>
<evidence type="ECO:0000256" key="13">
    <source>
        <dbReference type="ARBA" id="ARBA00022932"/>
    </source>
</evidence>
<dbReference type="Pfam" id="PF21686">
    <property type="entry name" value="LigD_Prim-Pol"/>
    <property type="match status" value="1"/>
</dbReference>
<dbReference type="Proteomes" id="UP001199631">
    <property type="component" value="Unassembled WGS sequence"/>
</dbReference>
<dbReference type="GO" id="GO:0006281">
    <property type="term" value="P:DNA repair"/>
    <property type="evidence" value="ECO:0007669"/>
    <property type="project" value="UniProtKB-KW"/>
</dbReference>
<keyword evidence="15" id="KW-0233">DNA recombination</keyword>
<dbReference type="GO" id="GO:0003887">
    <property type="term" value="F:DNA-directed DNA polymerase activity"/>
    <property type="evidence" value="ECO:0007669"/>
    <property type="project" value="UniProtKB-KW"/>
</dbReference>
<keyword evidence="13" id="KW-0239">DNA-directed DNA polymerase</keyword>
<dbReference type="GO" id="GO:0003677">
    <property type="term" value="F:DNA binding"/>
    <property type="evidence" value="ECO:0007669"/>
    <property type="project" value="UniProtKB-KW"/>
</dbReference>
<evidence type="ECO:0000256" key="16">
    <source>
        <dbReference type="ARBA" id="ARBA00023204"/>
    </source>
</evidence>
<protein>
    <recommendedName>
        <fullName evidence="2">DNA ligase (ATP)</fullName>
        <ecNumber evidence="2">6.5.1.1</ecNumber>
    </recommendedName>
    <alternativeName>
        <fullName evidence="19">NHEJ DNA polymerase</fullName>
    </alternativeName>
</protein>
<reference evidence="24 25" key="1">
    <citation type="journal article" date="2022" name="Evol. Bioinform. Online">
        <title>Draft Genome Sequence of Oceanobacillus jordanicus Strain GSFE11, a Halotolerant Plant Growth-Promoting Bacterial Endophyte Isolated From the Jordan Valley.</title>
        <authorList>
            <person name="Alhindi T."/>
            <person name="Albdaiwi R."/>
        </authorList>
    </citation>
    <scope>NUCLEOTIDE SEQUENCE [LARGE SCALE GENOMIC DNA]</scope>
    <source>
        <strain evidence="24 25">GSFE11</strain>
    </source>
</reference>
<comment type="similarity">
    <text evidence="22">In the N-terminal section; belongs to the LigD polymerase family.</text>
</comment>
<keyword evidence="10" id="KW-0378">Hydrolase</keyword>
<proteinExistence type="inferred from homology"/>
<comment type="caution">
    <text evidence="24">The sequence shown here is derived from an EMBL/GenBank/DDBJ whole genome shotgun (WGS) entry which is preliminary data.</text>
</comment>
<keyword evidence="5" id="KW-0548">Nucleotidyltransferase</keyword>
<keyword evidence="9" id="KW-0227">DNA damage</keyword>
<keyword evidence="6" id="KW-0540">Nuclease</keyword>
<keyword evidence="8" id="KW-0547">Nucleotide-binding</keyword>
<dbReference type="Gene3D" id="3.30.470.30">
    <property type="entry name" value="DNA ligase/mRNA capping enzyme"/>
    <property type="match status" value="1"/>
</dbReference>
<dbReference type="GO" id="GO:0006310">
    <property type="term" value="P:DNA recombination"/>
    <property type="evidence" value="ECO:0007669"/>
    <property type="project" value="UniProtKB-KW"/>
</dbReference>
<evidence type="ECO:0000256" key="8">
    <source>
        <dbReference type="ARBA" id="ARBA00022741"/>
    </source>
</evidence>
<dbReference type="GO" id="GO:0046872">
    <property type="term" value="F:metal ion binding"/>
    <property type="evidence" value="ECO:0007669"/>
    <property type="project" value="UniProtKB-KW"/>
</dbReference>
<dbReference type="CDD" id="cd07906">
    <property type="entry name" value="Adenylation_DNA_ligase_LigD_LigC"/>
    <property type="match status" value="1"/>
</dbReference>
<evidence type="ECO:0000256" key="22">
    <source>
        <dbReference type="ARBA" id="ARBA00049990"/>
    </source>
</evidence>
<dbReference type="NCBIfam" id="TIGR02778">
    <property type="entry name" value="ligD_pol"/>
    <property type="match status" value="1"/>
</dbReference>
<dbReference type="GO" id="GO:0003910">
    <property type="term" value="F:DNA ligase (ATP) activity"/>
    <property type="evidence" value="ECO:0007669"/>
    <property type="project" value="UniProtKB-EC"/>
</dbReference>
<dbReference type="EC" id="6.5.1.1" evidence="2"/>
<evidence type="ECO:0000256" key="15">
    <source>
        <dbReference type="ARBA" id="ARBA00023172"/>
    </source>
</evidence>
<keyword evidence="17" id="KW-0464">Manganese</keyword>
<dbReference type="Pfam" id="PF01068">
    <property type="entry name" value="DNA_ligase_A_M"/>
    <property type="match status" value="1"/>
</dbReference>
<dbReference type="SUPFAM" id="SSF56091">
    <property type="entry name" value="DNA ligase/mRNA capping enzyme, catalytic domain"/>
    <property type="match status" value="1"/>
</dbReference>
<dbReference type="GO" id="GO:0004527">
    <property type="term" value="F:exonuclease activity"/>
    <property type="evidence" value="ECO:0007669"/>
    <property type="project" value="UniProtKB-KW"/>
</dbReference>
<evidence type="ECO:0000313" key="25">
    <source>
        <dbReference type="Proteomes" id="UP001199631"/>
    </source>
</evidence>
<comment type="cofactor">
    <cofactor evidence="1">
        <name>Mn(2+)</name>
        <dbReference type="ChEBI" id="CHEBI:29035"/>
    </cofactor>
</comment>
<comment type="catalytic activity">
    <reaction evidence="20">
        <text>ATP + (deoxyribonucleotide)n-3'-hydroxyl + 5'-phospho-(deoxyribonucleotide)m = (deoxyribonucleotide)n+m + AMP + diphosphate.</text>
        <dbReference type="EC" id="6.5.1.1"/>
    </reaction>
</comment>
<evidence type="ECO:0000256" key="20">
    <source>
        <dbReference type="ARBA" id="ARBA00034003"/>
    </source>
</evidence>
<keyword evidence="7" id="KW-0479">Metal-binding</keyword>
<evidence type="ECO:0000256" key="10">
    <source>
        <dbReference type="ARBA" id="ARBA00022801"/>
    </source>
</evidence>
<evidence type="ECO:0000256" key="19">
    <source>
        <dbReference type="ARBA" id="ARBA00029943"/>
    </source>
</evidence>
<evidence type="ECO:0000256" key="17">
    <source>
        <dbReference type="ARBA" id="ARBA00023211"/>
    </source>
</evidence>
<dbReference type="PROSITE" id="PS00697">
    <property type="entry name" value="DNA_LIGASE_A1"/>
    <property type="match status" value="1"/>
</dbReference>
<sequence>MAVMKPIASSDIPTGEEWLYEIKYDGFRCVIHWEKDRIRLTSKNGKNLTDSFPEIVEFCLKHESTVANFLPLILDGELVVLNTDYQTNFALVQQRGRLKDPTRIKQAAEQRPASFLAFDILGLHGTSIEKEPLMKRKETLATVFKQIGKGKTLSYVPAHSNPKQLWDILFDHKGEGLIAKRKNSTYQVGKSHRDWYKIKNWRKLHGFLTTYDSQNNYFSIGIYQEEDDVTEIGKCAHGLRETDFRTLKELFLTNGEKRGAFYHLPPAICAQIHSLDLYKNELREPAFASLLPLEQPSAMTRKRLKLDMAMLPETIELTNTDKTFWPKPGYTKGDLLTYVREISPYMLPFLKERALTIIRSPDGVEEDFFYQKHLPEYAPDFIERIPAGDNEFLLTCEGLDSLMWYANHGTVEYHIPFQKRASEYPAEIVFDLDPPDRNSFPLAIEAASLLKELLDQLNLISFVKTSGNKGLQIYIPLPEKSMSYEQTALFTQAMAWTIEKAQPKSFTTERMKKNRGGRLYIDYVQHGKDKTIIAPYSTRKTAEATVATPLFWNEVKDGLSPEQFTINNVPGRVKELGCPFSNYQLAKQEQQTESILTLFT</sequence>
<evidence type="ECO:0000256" key="9">
    <source>
        <dbReference type="ARBA" id="ARBA00022763"/>
    </source>
</evidence>
<gene>
    <name evidence="24" type="ORF">K3T81_01840</name>
</gene>
<dbReference type="InterPro" id="IPR052171">
    <property type="entry name" value="NHEJ_LigD"/>
</dbReference>
<dbReference type="EMBL" id="JAIFZM010000001">
    <property type="protein sequence ID" value="MCG3417879.1"/>
    <property type="molecule type" value="Genomic_DNA"/>
</dbReference>
<evidence type="ECO:0000256" key="14">
    <source>
        <dbReference type="ARBA" id="ARBA00023125"/>
    </source>
</evidence>
<dbReference type="NCBIfam" id="NF007211">
    <property type="entry name" value="PRK09633.1"/>
    <property type="match status" value="1"/>
</dbReference>
<dbReference type="NCBIfam" id="TIGR02776">
    <property type="entry name" value="NHEJ_ligase_prk"/>
    <property type="match status" value="1"/>
</dbReference>
<dbReference type="InterPro" id="IPR014145">
    <property type="entry name" value="LigD_pol_dom"/>
</dbReference>
<keyword evidence="14" id="KW-0238">DNA-binding</keyword>
<dbReference type="InterPro" id="IPR014143">
    <property type="entry name" value="NHEJ_ligase_prk"/>
</dbReference>
<dbReference type="RefSeq" id="WP_238017865.1">
    <property type="nucleotide sequence ID" value="NZ_JAIFZM010000001.1"/>
</dbReference>
<evidence type="ECO:0000256" key="5">
    <source>
        <dbReference type="ARBA" id="ARBA00022695"/>
    </source>
</evidence>
<keyword evidence="25" id="KW-1185">Reference proteome</keyword>
<evidence type="ECO:0000256" key="7">
    <source>
        <dbReference type="ARBA" id="ARBA00022723"/>
    </source>
</evidence>
<keyword evidence="4" id="KW-0808">Transferase</keyword>
<evidence type="ECO:0000256" key="3">
    <source>
        <dbReference type="ARBA" id="ARBA00022598"/>
    </source>
</evidence>
<evidence type="ECO:0000256" key="4">
    <source>
        <dbReference type="ARBA" id="ARBA00022679"/>
    </source>
</evidence>
<evidence type="ECO:0000256" key="11">
    <source>
        <dbReference type="ARBA" id="ARBA00022839"/>
    </source>
</evidence>
<accession>A0AAW5AY94</accession>
<evidence type="ECO:0000256" key="6">
    <source>
        <dbReference type="ARBA" id="ARBA00022722"/>
    </source>
</evidence>
<evidence type="ECO:0000256" key="18">
    <source>
        <dbReference type="ARBA" id="ARBA00023268"/>
    </source>
</evidence>
<dbReference type="Gene3D" id="3.90.920.10">
    <property type="entry name" value="DNA primase, PRIM domain"/>
    <property type="match status" value="1"/>
</dbReference>
<evidence type="ECO:0000256" key="21">
    <source>
        <dbReference type="ARBA" id="ARBA00049981"/>
    </source>
</evidence>
<dbReference type="PROSITE" id="PS00333">
    <property type="entry name" value="DNA_LIGASE_A2"/>
    <property type="match status" value="1"/>
</dbReference>
<dbReference type="PROSITE" id="PS50160">
    <property type="entry name" value="DNA_LIGASE_A3"/>
    <property type="match status" value="1"/>
</dbReference>
<dbReference type="PANTHER" id="PTHR42705:SF2">
    <property type="entry name" value="BIFUNCTIONAL NON-HOMOLOGOUS END JOINING PROTEIN LIGD"/>
    <property type="match status" value="1"/>
</dbReference>
<evidence type="ECO:0000256" key="1">
    <source>
        <dbReference type="ARBA" id="ARBA00001936"/>
    </source>
</evidence>
<keyword evidence="12" id="KW-0067">ATP-binding</keyword>
<keyword evidence="3 24" id="KW-0436">Ligase</keyword>
<keyword evidence="11" id="KW-0269">Exonuclease</keyword>
<dbReference type="InterPro" id="IPR012310">
    <property type="entry name" value="DNA_ligase_ATP-dep_cent"/>
</dbReference>
<dbReference type="GO" id="GO:0005524">
    <property type="term" value="F:ATP binding"/>
    <property type="evidence" value="ECO:0007669"/>
    <property type="project" value="UniProtKB-KW"/>
</dbReference>
<name>A0AAW5AY94_9BACI</name>
<evidence type="ECO:0000256" key="2">
    <source>
        <dbReference type="ARBA" id="ARBA00012727"/>
    </source>
</evidence>
<organism evidence="24 25">
    <name type="scientific">Oceanobacillus jordanicus</name>
    <dbReference type="NCBI Taxonomy" id="2867266"/>
    <lineage>
        <taxon>Bacteria</taxon>
        <taxon>Bacillati</taxon>
        <taxon>Bacillota</taxon>
        <taxon>Bacilli</taxon>
        <taxon>Bacillales</taxon>
        <taxon>Bacillaceae</taxon>
        <taxon>Oceanobacillus</taxon>
    </lineage>
</organism>
<dbReference type="InterPro" id="IPR016059">
    <property type="entry name" value="DNA_ligase_ATP-dep_CS"/>
</dbReference>
<evidence type="ECO:0000313" key="24">
    <source>
        <dbReference type="EMBL" id="MCG3417879.1"/>
    </source>
</evidence>
<evidence type="ECO:0000259" key="23">
    <source>
        <dbReference type="PROSITE" id="PS50160"/>
    </source>
</evidence>
<evidence type="ECO:0000256" key="12">
    <source>
        <dbReference type="ARBA" id="ARBA00022840"/>
    </source>
</evidence>
<dbReference type="InterPro" id="IPR014146">
    <property type="entry name" value="LigD_ligase_dom"/>
</dbReference>
<comment type="similarity">
    <text evidence="21">In the C-terminal section; belongs to the ATP-dependent DNA ligase family.</text>
</comment>
<feature type="domain" description="ATP-dependent DNA ligase family profile" evidence="23">
    <location>
        <begin position="106"/>
        <end position="199"/>
    </location>
</feature>